<protein>
    <recommendedName>
        <fullName evidence="3">Protein kinase domain-containing protein</fullName>
    </recommendedName>
</protein>
<feature type="repeat" description="TPR" evidence="1">
    <location>
        <begin position="820"/>
        <end position="853"/>
    </location>
</feature>
<evidence type="ECO:0000259" key="3">
    <source>
        <dbReference type="PROSITE" id="PS50011"/>
    </source>
</evidence>
<dbReference type="Gene3D" id="1.10.510.10">
    <property type="entry name" value="Transferase(Phosphotransferase) domain 1"/>
    <property type="match status" value="1"/>
</dbReference>
<feature type="repeat" description="TPR" evidence="1">
    <location>
        <begin position="618"/>
        <end position="651"/>
    </location>
</feature>
<reference evidence="4 5" key="1">
    <citation type="submission" date="2014-04" db="EMBL/GenBank/DDBJ databases">
        <authorList>
            <consortium name="DOE Joint Genome Institute"/>
            <person name="Kuo A."/>
            <person name="Girlanda M."/>
            <person name="Perotto S."/>
            <person name="Kohler A."/>
            <person name="Nagy L.G."/>
            <person name="Floudas D."/>
            <person name="Copeland A."/>
            <person name="Barry K.W."/>
            <person name="Cichocki N."/>
            <person name="Veneault-Fourrey C."/>
            <person name="LaButti K."/>
            <person name="Lindquist E.A."/>
            <person name="Lipzen A."/>
            <person name="Lundell T."/>
            <person name="Morin E."/>
            <person name="Murat C."/>
            <person name="Sun H."/>
            <person name="Tunlid A."/>
            <person name="Henrissat B."/>
            <person name="Grigoriev I.V."/>
            <person name="Hibbett D.S."/>
            <person name="Martin F."/>
            <person name="Nordberg H.P."/>
            <person name="Cantor M.N."/>
            <person name="Hua S.X."/>
        </authorList>
    </citation>
    <scope>NUCLEOTIDE SEQUENCE [LARGE SCALE GENOMIC DNA]</scope>
    <source>
        <strain evidence="4 5">MUT 4182</strain>
    </source>
</reference>
<dbReference type="PROSITE" id="PS50011">
    <property type="entry name" value="PROTEIN_KINASE_DOM"/>
    <property type="match status" value="1"/>
</dbReference>
<dbReference type="AlphaFoldDB" id="A0A0C3Q7F1"/>
<dbReference type="PANTHER" id="PTHR10098:SF108">
    <property type="entry name" value="TETRATRICOPEPTIDE REPEAT PROTEIN 28"/>
    <property type="match status" value="1"/>
</dbReference>
<organism evidence="4 5">
    <name type="scientific">Tulasnella calospora MUT 4182</name>
    <dbReference type="NCBI Taxonomy" id="1051891"/>
    <lineage>
        <taxon>Eukaryota</taxon>
        <taxon>Fungi</taxon>
        <taxon>Dikarya</taxon>
        <taxon>Basidiomycota</taxon>
        <taxon>Agaricomycotina</taxon>
        <taxon>Agaricomycetes</taxon>
        <taxon>Cantharellales</taxon>
        <taxon>Tulasnellaceae</taxon>
        <taxon>Tulasnella</taxon>
    </lineage>
</organism>
<keyword evidence="5" id="KW-1185">Reference proteome</keyword>
<sequence length="923" mass="102938">MTPPLRASTDESDTDEWSLFDVQQGDEDIGIDETKTEKLSARERLERLSKFRTDPATIDFTTSVMDKVGGKAVVAQATLKRRRWRRQKQVAMKKLRAHGGMDSHMFENAFVDEVEMMAGLSHKNIARFLGFVEDLRNGEAWVISSLEPNGNLSEFLGAKKCNIPERISLIQDTFKGLRYLHTRRPPICHGDLNSLNIRVGSSYRAIITEFGSALVIRESGDGSTREVSEPGATGHPTSEEDGHQISVVATGNQLTLTAPTWSLDWVPPEVVNGNRPGLSSDIWSAGWVCWEIMTGKLPFSELGLSTANGTRVIQGRVASANEDEQRSQIVRLCNLMTECWEFDPQKRPTISRCCDEVKWMPSVPPQAGARSGSKVVANQLLLQMARTHHLHARYDHATSLFQQVLGGANRKKDRNERSEALYWLGSVSAAQCKYPTAEGYYTQAQDAYGLIGDDLGRASALRGLGDVYHLQSKISEAEEAFNGAREIYDAAGDDQGRASTLCGLGHIYRLRLDYTRAKETFSQSHEIYARIGDEQGRANTLHGLGSAYHFGSKWTEAEEALGGAKKIYARIGDDLGQAETLLGLGALDCDRHQYAQAESTITQALEILSRIGNERGQANGFYGLGKVYLGQSRYEEAVSTFGEAKAVYARIDQSAGQANSLHGLGDAYRGESKYDQATWSYTEAQKIYALVGQNERQASTLCSLGELYRLQSKYDQATWSYIEARNIYARIGQSERQADTLYNVGELYRLQSKYDQATWSYTEAQEIYARIGHSAGQAITLHSLGEVYRHHFKYNQAISSYNKAKELYARIGNAYDLDRANLLYDLGNLYRNKAKLDDAISSYNEAKEIYTRIGHNQGLANTLRSLGELDSNKPISKHNNFATSRNQPALDYNSPSTDAGEILHHFAFEHYYKTFINVSNTRA</sequence>
<dbReference type="STRING" id="1051891.A0A0C3Q7F1"/>
<dbReference type="EMBL" id="KN823221">
    <property type="protein sequence ID" value="KIO19449.1"/>
    <property type="molecule type" value="Genomic_DNA"/>
</dbReference>
<dbReference type="InterPro" id="IPR000719">
    <property type="entry name" value="Prot_kinase_dom"/>
</dbReference>
<dbReference type="OrthoDB" id="1658288at2759"/>
<dbReference type="SUPFAM" id="SSF48452">
    <property type="entry name" value="TPR-like"/>
    <property type="match status" value="4"/>
</dbReference>
<dbReference type="GO" id="GO:0004672">
    <property type="term" value="F:protein kinase activity"/>
    <property type="evidence" value="ECO:0007669"/>
    <property type="project" value="InterPro"/>
</dbReference>
<dbReference type="SUPFAM" id="SSF56112">
    <property type="entry name" value="Protein kinase-like (PK-like)"/>
    <property type="match status" value="1"/>
</dbReference>
<dbReference type="PROSITE" id="PS50005">
    <property type="entry name" value="TPR"/>
    <property type="match status" value="4"/>
</dbReference>
<dbReference type="Pfam" id="PF13424">
    <property type="entry name" value="TPR_12"/>
    <property type="match status" value="4"/>
</dbReference>
<dbReference type="InterPro" id="IPR011009">
    <property type="entry name" value="Kinase-like_dom_sf"/>
</dbReference>
<feature type="domain" description="Protein kinase" evidence="3">
    <location>
        <begin position="60"/>
        <end position="360"/>
    </location>
</feature>
<dbReference type="Proteomes" id="UP000054248">
    <property type="component" value="Unassembled WGS sequence"/>
</dbReference>
<dbReference type="SMART" id="SM00028">
    <property type="entry name" value="TPR"/>
    <property type="match status" value="10"/>
</dbReference>
<feature type="region of interest" description="Disordered" evidence="2">
    <location>
        <begin position="221"/>
        <end position="242"/>
    </location>
</feature>
<accession>A0A0C3Q7F1</accession>
<evidence type="ECO:0000313" key="4">
    <source>
        <dbReference type="EMBL" id="KIO19449.1"/>
    </source>
</evidence>
<evidence type="ECO:0000256" key="2">
    <source>
        <dbReference type="SAM" id="MobiDB-lite"/>
    </source>
</evidence>
<proteinExistence type="predicted"/>
<dbReference type="PANTHER" id="PTHR10098">
    <property type="entry name" value="RAPSYN-RELATED"/>
    <property type="match status" value="1"/>
</dbReference>
<gene>
    <name evidence="4" type="ORF">M407DRAFT_30911</name>
</gene>
<feature type="repeat" description="TPR" evidence="1">
    <location>
        <begin position="738"/>
        <end position="771"/>
    </location>
</feature>
<feature type="repeat" description="TPR" evidence="1">
    <location>
        <begin position="778"/>
        <end position="811"/>
    </location>
</feature>
<dbReference type="HOGENOM" id="CLU_000288_7_37_1"/>
<dbReference type="GO" id="GO:0005524">
    <property type="term" value="F:ATP binding"/>
    <property type="evidence" value="ECO:0007669"/>
    <property type="project" value="InterPro"/>
</dbReference>
<reference evidence="5" key="2">
    <citation type="submission" date="2015-01" db="EMBL/GenBank/DDBJ databases">
        <title>Evolutionary Origins and Diversification of the Mycorrhizal Mutualists.</title>
        <authorList>
            <consortium name="DOE Joint Genome Institute"/>
            <consortium name="Mycorrhizal Genomics Consortium"/>
            <person name="Kohler A."/>
            <person name="Kuo A."/>
            <person name="Nagy L.G."/>
            <person name="Floudas D."/>
            <person name="Copeland A."/>
            <person name="Barry K.W."/>
            <person name="Cichocki N."/>
            <person name="Veneault-Fourrey C."/>
            <person name="LaButti K."/>
            <person name="Lindquist E.A."/>
            <person name="Lipzen A."/>
            <person name="Lundell T."/>
            <person name="Morin E."/>
            <person name="Murat C."/>
            <person name="Riley R."/>
            <person name="Ohm R."/>
            <person name="Sun H."/>
            <person name="Tunlid A."/>
            <person name="Henrissat B."/>
            <person name="Grigoriev I.V."/>
            <person name="Hibbett D.S."/>
            <person name="Martin F."/>
        </authorList>
    </citation>
    <scope>NUCLEOTIDE SEQUENCE [LARGE SCALE GENOMIC DNA]</scope>
    <source>
        <strain evidence="5">MUT 4182</strain>
    </source>
</reference>
<name>A0A0C3Q7F1_9AGAM</name>
<evidence type="ECO:0000256" key="1">
    <source>
        <dbReference type="PROSITE-ProRule" id="PRU00339"/>
    </source>
</evidence>
<evidence type="ECO:0000313" key="5">
    <source>
        <dbReference type="Proteomes" id="UP000054248"/>
    </source>
</evidence>
<keyword evidence="1" id="KW-0802">TPR repeat</keyword>
<dbReference type="Pfam" id="PF00069">
    <property type="entry name" value="Pkinase"/>
    <property type="match status" value="1"/>
</dbReference>
<dbReference type="InterPro" id="IPR019734">
    <property type="entry name" value="TPR_rpt"/>
</dbReference>
<dbReference type="Gene3D" id="1.25.40.10">
    <property type="entry name" value="Tetratricopeptide repeat domain"/>
    <property type="match status" value="4"/>
</dbReference>
<dbReference type="InterPro" id="IPR011990">
    <property type="entry name" value="TPR-like_helical_dom_sf"/>
</dbReference>